<dbReference type="GO" id="GO:0005524">
    <property type="term" value="F:ATP binding"/>
    <property type="evidence" value="ECO:0007669"/>
    <property type="project" value="UniProtKB-KW"/>
</dbReference>
<evidence type="ECO:0000256" key="12">
    <source>
        <dbReference type="ARBA" id="ARBA00032931"/>
    </source>
</evidence>
<dbReference type="AlphaFoldDB" id="A0A0A2C6K1"/>
<dbReference type="GO" id="GO:0006189">
    <property type="term" value="P:'de novo' IMP biosynthetic process"/>
    <property type="evidence" value="ECO:0007669"/>
    <property type="project" value="UniProtKB-UniRule"/>
</dbReference>
<comment type="similarity">
    <text evidence="3 15">Belongs to the AIR synthase family.</text>
</comment>
<evidence type="ECO:0000256" key="13">
    <source>
        <dbReference type="ARBA" id="ARBA00033093"/>
    </source>
</evidence>
<keyword evidence="6 15" id="KW-0963">Cytoplasm</keyword>
<feature type="domain" description="PurM-like N-terminal" evidence="16">
    <location>
        <begin position="53"/>
        <end position="158"/>
    </location>
</feature>
<dbReference type="EMBL" id="JNAX01000004">
    <property type="protein sequence ID" value="KGG21953.1"/>
    <property type="molecule type" value="Genomic_DNA"/>
</dbReference>
<evidence type="ECO:0000313" key="19">
    <source>
        <dbReference type="Proteomes" id="UP000030392"/>
    </source>
</evidence>
<keyword evidence="9 15" id="KW-0658">Purine biosynthesis</keyword>
<evidence type="ECO:0000256" key="3">
    <source>
        <dbReference type="ARBA" id="ARBA00010280"/>
    </source>
</evidence>
<comment type="catalytic activity">
    <reaction evidence="14 15">
        <text>2-formamido-N(1)-(5-O-phospho-beta-D-ribosyl)acetamidine + ATP = 5-amino-1-(5-phospho-beta-D-ribosyl)imidazole + ADP + phosphate + H(+)</text>
        <dbReference type="Rhea" id="RHEA:23032"/>
        <dbReference type="ChEBI" id="CHEBI:15378"/>
        <dbReference type="ChEBI" id="CHEBI:30616"/>
        <dbReference type="ChEBI" id="CHEBI:43474"/>
        <dbReference type="ChEBI" id="CHEBI:137981"/>
        <dbReference type="ChEBI" id="CHEBI:147287"/>
        <dbReference type="ChEBI" id="CHEBI:456216"/>
        <dbReference type="EC" id="6.3.3.1"/>
    </reaction>
</comment>
<evidence type="ECO:0000256" key="15">
    <source>
        <dbReference type="HAMAP-Rule" id="MF_00741"/>
    </source>
</evidence>
<dbReference type="Pfam" id="PF00586">
    <property type="entry name" value="AIRS"/>
    <property type="match status" value="1"/>
</dbReference>
<dbReference type="NCBIfam" id="TIGR00878">
    <property type="entry name" value="purM"/>
    <property type="match status" value="1"/>
</dbReference>
<dbReference type="Gene3D" id="3.30.1330.10">
    <property type="entry name" value="PurM-like, N-terminal domain"/>
    <property type="match status" value="1"/>
</dbReference>
<dbReference type="CDD" id="cd02196">
    <property type="entry name" value="PurM"/>
    <property type="match status" value="1"/>
</dbReference>
<dbReference type="FunFam" id="3.30.1330.10:FF:000001">
    <property type="entry name" value="Phosphoribosylformylglycinamidine cyclo-ligase"/>
    <property type="match status" value="1"/>
</dbReference>
<dbReference type="GO" id="GO:0004637">
    <property type="term" value="F:phosphoribosylamine-glycine ligase activity"/>
    <property type="evidence" value="ECO:0007669"/>
    <property type="project" value="TreeGrafter"/>
</dbReference>
<dbReference type="GO" id="GO:0004641">
    <property type="term" value="F:phosphoribosylformylglycinamidine cyclo-ligase activity"/>
    <property type="evidence" value="ECO:0007669"/>
    <property type="project" value="UniProtKB-UniRule"/>
</dbReference>
<dbReference type="EC" id="6.3.3.1" evidence="4 15"/>
<sequence>MDYKTAGVDVTAGRAFVERIKSCVEKTHKSEVIGGLGGFGGCIRIPKGFESPVLVSGTDGVGTKLELAQQYGCHFGVGIDLVAMCVNDVITNGARPLFFLDYIASGTLTPDALAEVIEGIAAGCCQSDCSLLGGETAEMPGFYPSERYDLAGFCVGIVENHHLIDGTKINCEDQIIGIKSNGVHSNGFSLVRKVLSMANVDENTLFGKDKRNLIQSLLEPTAIYVQLVEKLLRENLPIHGMTHITGGGLPENLPRIFPSGLSPHIDITTWEITEIFNWLQNAGDIPEIDLWNTFNMGIGFCLIVPKNEVNSALEICMKNDFEAWNIGQVVESQNNSKHIGIFGIPR</sequence>
<comment type="caution">
    <text evidence="18">The sequence shown here is derived from an EMBL/GenBank/DDBJ whole genome shotgun (WGS) entry which is preliminary data.</text>
</comment>
<dbReference type="PANTHER" id="PTHR10520">
    <property type="entry name" value="TRIFUNCTIONAL PURINE BIOSYNTHETIC PROTEIN ADENOSINE-3-RELATED"/>
    <property type="match status" value="1"/>
</dbReference>
<evidence type="ECO:0000259" key="17">
    <source>
        <dbReference type="Pfam" id="PF02769"/>
    </source>
</evidence>
<dbReference type="GO" id="GO:0005829">
    <property type="term" value="C:cytosol"/>
    <property type="evidence" value="ECO:0007669"/>
    <property type="project" value="TreeGrafter"/>
</dbReference>
<evidence type="ECO:0000256" key="11">
    <source>
        <dbReference type="ARBA" id="ARBA00031908"/>
    </source>
</evidence>
<protein>
    <recommendedName>
        <fullName evidence="5 15">Phosphoribosylformylglycinamidine cyclo-ligase</fullName>
        <ecNumber evidence="4 15">6.3.3.1</ecNumber>
    </recommendedName>
    <alternativeName>
        <fullName evidence="12 15">AIR synthase</fullName>
    </alternativeName>
    <alternativeName>
        <fullName evidence="13 15">AIRS</fullName>
    </alternativeName>
    <alternativeName>
        <fullName evidence="11 15">Phosphoribosyl-aminoimidazole synthetase</fullName>
    </alternativeName>
</protein>
<evidence type="ECO:0000256" key="5">
    <source>
        <dbReference type="ARBA" id="ARBA00020367"/>
    </source>
</evidence>
<evidence type="ECO:0000256" key="4">
    <source>
        <dbReference type="ARBA" id="ARBA00013047"/>
    </source>
</evidence>
<dbReference type="UniPathway" id="UPA00074">
    <property type="reaction ID" value="UER00129"/>
</dbReference>
<name>A0A0A2C6K1_PROMR</name>
<feature type="domain" description="PurM-like C-terminal" evidence="17">
    <location>
        <begin position="173"/>
        <end position="334"/>
    </location>
</feature>
<dbReference type="FunFam" id="3.90.650.10:FF:000011">
    <property type="entry name" value="Phosphoribosylformylglycinamidine cyclo-ligase"/>
    <property type="match status" value="1"/>
</dbReference>
<dbReference type="InterPro" id="IPR016188">
    <property type="entry name" value="PurM-like_N"/>
</dbReference>
<dbReference type="GO" id="GO:0046084">
    <property type="term" value="P:adenine biosynthetic process"/>
    <property type="evidence" value="ECO:0007669"/>
    <property type="project" value="TreeGrafter"/>
</dbReference>
<dbReference type="PANTHER" id="PTHR10520:SF12">
    <property type="entry name" value="TRIFUNCTIONAL PURINE BIOSYNTHETIC PROTEIN ADENOSINE-3"/>
    <property type="match status" value="1"/>
</dbReference>
<gene>
    <name evidence="15" type="primary">purM</name>
    <name evidence="18" type="ORF">EV03_0272</name>
</gene>
<organism evidence="18 19">
    <name type="scientific">Prochlorococcus marinus str. PAC1</name>
    <dbReference type="NCBI Taxonomy" id="59924"/>
    <lineage>
        <taxon>Bacteria</taxon>
        <taxon>Bacillati</taxon>
        <taxon>Cyanobacteriota</taxon>
        <taxon>Cyanophyceae</taxon>
        <taxon>Synechococcales</taxon>
        <taxon>Prochlorococcaceae</taxon>
        <taxon>Prochlorococcus</taxon>
    </lineage>
</organism>
<dbReference type="SUPFAM" id="SSF55326">
    <property type="entry name" value="PurM N-terminal domain-like"/>
    <property type="match status" value="1"/>
</dbReference>
<keyword evidence="8 15" id="KW-0547">Nucleotide-binding</keyword>
<keyword evidence="7 15" id="KW-0436">Ligase</keyword>
<dbReference type="RefSeq" id="WP_036904489.1">
    <property type="nucleotide sequence ID" value="NZ_CP138967.1"/>
</dbReference>
<dbReference type="InterPro" id="IPR036921">
    <property type="entry name" value="PurM-like_N_sf"/>
</dbReference>
<evidence type="ECO:0000256" key="6">
    <source>
        <dbReference type="ARBA" id="ARBA00022490"/>
    </source>
</evidence>
<dbReference type="HAMAP" id="MF_00741">
    <property type="entry name" value="AIRS"/>
    <property type="match status" value="1"/>
</dbReference>
<comment type="subcellular location">
    <subcellularLocation>
        <location evidence="1 15">Cytoplasm</location>
    </subcellularLocation>
</comment>
<evidence type="ECO:0000256" key="14">
    <source>
        <dbReference type="ARBA" id="ARBA00049057"/>
    </source>
</evidence>
<evidence type="ECO:0000256" key="9">
    <source>
        <dbReference type="ARBA" id="ARBA00022755"/>
    </source>
</evidence>
<evidence type="ECO:0000256" key="7">
    <source>
        <dbReference type="ARBA" id="ARBA00022598"/>
    </source>
</evidence>
<dbReference type="SUPFAM" id="SSF56042">
    <property type="entry name" value="PurM C-terminal domain-like"/>
    <property type="match status" value="1"/>
</dbReference>
<evidence type="ECO:0000256" key="8">
    <source>
        <dbReference type="ARBA" id="ARBA00022741"/>
    </source>
</evidence>
<dbReference type="InterPro" id="IPR010918">
    <property type="entry name" value="PurM-like_C_dom"/>
</dbReference>
<evidence type="ECO:0000313" key="18">
    <source>
        <dbReference type="EMBL" id="KGG21953.1"/>
    </source>
</evidence>
<evidence type="ECO:0000259" key="16">
    <source>
        <dbReference type="Pfam" id="PF00586"/>
    </source>
</evidence>
<reference evidence="19" key="1">
    <citation type="journal article" date="2014" name="Sci. Data">
        <title>Genomes of diverse isolates of the marine cyanobacterium Prochlorococcus.</title>
        <authorList>
            <person name="Biller S."/>
            <person name="Berube P."/>
            <person name="Thompson J."/>
            <person name="Kelly L."/>
            <person name="Roggensack S."/>
            <person name="Awad L."/>
            <person name="Roache-Johnson K."/>
            <person name="Ding H."/>
            <person name="Giovannoni S.J."/>
            <person name="Moore L.R."/>
            <person name="Chisholm S.W."/>
        </authorList>
    </citation>
    <scope>NUCLEOTIDE SEQUENCE [LARGE SCALE GENOMIC DNA]</scope>
    <source>
        <strain evidence="19">PAC1</strain>
    </source>
</reference>
<dbReference type="InterPro" id="IPR036676">
    <property type="entry name" value="PurM-like_C_sf"/>
</dbReference>
<evidence type="ECO:0000256" key="10">
    <source>
        <dbReference type="ARBA" id="ARBA00022840"/>
    </source>
</evidence>
<evidence type="ECO:0000256" key="2">
    <source>
        <dbReference type="ARBA" id="ARBA00004686"/>
    </source>
</evidence>
<dbReference type="Gene3D" id="3.90.650.10">
    <property type="entry name" value="PurM-like C-terminal domain"/>
    <property type="match status" value="1"/>
</dbReference>
<dbReference type="Pfam" id="PF02769">
    <property type="entry name" value="AIRS_C"/>
    <property type="match status" value="1"/>
</dbReference>
<comment type="pathway">
    <text evidence="2 15">Purine metabolism; IMP biosynthesis via de novo pathway; 5-amino-1-(5-phospho-D-ribosyl)imidazole from N(2)-formyl-N(1)-(5-phospho-D-ribosyl)glycinamide: step 2/2.</text>
</comment>
<evidence type="ECO:0000256" key="1">
    <source>
        <dbReference type="ARBA" id="ARBA00004496"/>
    </source>
</evidence>
<accession>A0A0A2C6K1</accession>
<dbReference type="InterPro" id="IPR004733">
    <property type="entry name" value="PurM_cligase"/>
</dbReference>
<keyword evidence="10 15" id="KW-0067">ATP-binding</keyword>
<dbReference type="Proteomes" id="UP000030392">
    <property type="component" value="Unassembled WGS sequence"/>
</dbReference>
<proteinExistence type="inferred from homology"/>